<evidence type="ECO:0000256" key="3">
    <source>
        <dbReference type="ARBA" id="ARBA00023002"/>
    </source>
</evidence>
<proteinExistence type="predicted"/>
<feature type="domain" description="Lipoxygenase" evidence="4">
    <location>
        <begin position="1"/>
        <end position="47"/>
    </location>
</feature>
<sequence length="170" mass="19378">MEWSAVAYKDWVFPEQALPADLIKRGVAVEDPKYPNGIRLLIKDYPYNLKELVETFTTIIWIASALHAAVNFGQYPYGGYLPNRPAMSRRFIPKPSSLEYDDLESNPDKAFLKKVTPQLQSILGISLIGDSVKAYFRRGFLRQRDTPEWTADEETLDTFGRFGTPLGDLE</sequence>
<evidence type="ECO:0000256" key="2">
    <source>
        <dbReference type="ARBA" id="ARBA00022964"/>
    </source>
</evidence>
<keyword evidence="3" id="KW-0560">Oxidoreductase</keyword>
<keyword evidence="6" id="KW-1185">Reference proteome</keyword>
<dbReference type="InterPro" id="IPR036226">
    <property type="entry name" value="LipOase_C_sf"/>
</dbReference>
<accession>A0AAV6HXK3</accession>
<dbReference type="InterPro" id="IPR000907">
    <property type="entry name" value="LipOase"/>
</dbReference>
<dbReference type="GO" id="GO:0046872">
    <property type="term" value="F:metal ion binding"/>
    <property type="evidence" value="ECO:0007669"/>
    <property type="project" value="UniProtKB-KW"/>
</dbReference>
<organism evidence="5 6">
    <name type="scientific">Rhododendron griersonianum</name>
    <dbReference type="NCBI Taxonomy" id="479676"/>
    <lineage>
        <taxon>Eukaryota</taxon>
        <taxon>Viridiplantae</taxon>
        <taxon>Streptophyta</taxon>
        <taxon>Embryophyta</taxon>
        <taxon>Tracheophyta</taxon>
        <taxon>Spermatophyta</taxon>
        <taxon>Magnoliopsida</taxon>
        <taxon>eudicotyledons</taxon>
        <taxon>Gunneridae</taxon>
        <taxon>Pentapetalae</taxon>
        <taxon>asterids</taxon>
        <taxon>Ericales</taxon>
        <taxon>Ericaceae</taxon>
        <taxon>Ericoideae</taxon>
        <taxon>Rhodoreae</taxon>
        <taxon>Rhododendron</taxon>
    </lineage>
</organism>
<evidence type="ECO:0000256" key="1">
    <source>
        <dbReference type="ARBA" id="ARBA00022723"/>
    </source>
</evidence>
<dbReference type="Gene3D" id="1.20.245.10">
    <property type="entry name" value="Lipoxygenase-1, Domain 5"/>
    <property type="match status" value="2"/>
</dbReference>
<keyword evidence="1" id="KW-0479">Metal-binding</keyword>
<name>A0AAV6HXK3_9ERIC</name>
<reference evidence="5" key="1">
    <citation type="submission" date="2020-08" db="EMBL/GenBank/DDBJ databases">
        <title>Plant Genome Project.</title>
        <authorList>
            <person name="Zhang R.-G."/>
        </authorList>
    </citation>
    <scope>NUCLEOTIDE SEQUENCE</scope>
    <source>
        <strain evidence="5">WSP0</strain>
        <tissue evidence="5">Leaf</tissue>
    </source>
</reference>
<dbReference type="PROSITE" id="PS51393">
    <property type="entry name" value="LIPOXYGENASE_3"/>
    <property type="match status" value="2"/>
</dbReference>
<feature type="domain" description="Lipoxygenase" evidence="4">
    <location>
        <begin position="51"/>
        <end position="170"/>
    </location>
</feature>
<dbReference type="SUPFAM" id="SSF48484">
    <property type="entry name" value="Lipoxigenase"/>
    <property type="match status" value="1"/>
</dbReference>
<keyword evidence="2" id="KW-0223">Dioxygenase</keyword>
<dbReference type="InterPro" id="IPR013819">
    <property type="entry name" value="LipOase_C"/>
</dbReference>
<dbReference type="Proteomes" id="UP000823749">
    <property type="component" value="Chromosome 12"/>
</dbReference>
<evidence type="ECO:0000259" key="4">
    <source>
        <dbReference type="PROSITE" id="PS51393"/>
    </source>
</evidence>
<dbReference type="AlphaFoldDB" id="A0AAV6HXK3"/>
<protein>
    <recommendedName>
        <fullName evidence="4">Lipoxygenase domain-containing protein</fullName>
    </recommendedName>
</protein>
<gene>
    <name evidence="5" type="ORF">RHGRI_033643</name>
</gene>
<dbReference type="GO" id="GO:0034440">
    <property type="term" value="P:lipid oxidation"/>
    <property type="evidence" value="ECO:0007669"/>
    <property type="project" value="InterPro"/>
</dbReference>
<dbReference type="PANTHER" id="PTHR11771">
    <property type="entry name" value="LIPOXYGENASE"/>
    <property type="match status" value="1"/>
</dbReference>
<dbReference type="EMBL" id="JACTNZ010000012">
    <property type="protein sequence ID" value="KAG5521157.1"/>
    <property type="molecule type" value="Genomic_DNA"/>
</dbReference>
<dbReference type="GO" id="GO:0016702">
    <property type="term" value="F:oxidoreductase activity, acting on single donors with incorporation of molecular oxygen, incorporation of two atoms of oxygen"/>
    <property type="evidence" value="ECO:0007669"/>
    <property type="project" value="InterPro"/>
</dbReference>
<comment type="caution">
    <text evidence="5">The sequence shown here is derived from an EMBL/GenBank/DDBJ whole genome shotgun (WGS) entry which is preliminary data.</text>
</comment>
<dbReference type="Pfam" id="PF00305">
    <property type="entry name" value="Lipoxygenase"/>
    <property type="match status" value="2"/>
</dbReference>
<evidence type="ECO:0000313" key="5">
    <source>
        <dbReference type="EMBL" id="KAG5521157.1"/>
    </source>
</evidence>
<evidence type="ECO:0000313" key="6">
    <source>
        <dbReference type="Proteomes" id="UP000823749"/>
    </source>
</evidence>